<comment type="caution">
    <text evidence="3">The sequence shown here is derived from an EMBL/GenBank/DDBJ whole genome shotgun (WGS) entry which is preliminary data.</text>
</comment>
<gene>
    <name evidence="3" type="ORF">ACTODO_00094</name>
</gene>
<dbReference type="HAMAP" id="MF_00338">
    <property type="entry name" value="UPF0145"/>
    <property type="match status" value="1"/>
</dbReference>
<name>A7B8Z4_9ACTO</name>
<evidence type="ECO:0000256" key="2">
    <source>
        <dbReference type="HAMAP-Rule" id="MF_00338"/>
    </source>
</evidence>
<dbReference type="PANTHER" id="PTHR34068">
    <property type="entry name" value="UPF0145 PROTEIN YBJQ"/>
    <property type="match status" value="1"/>
</dbReference>
<accession>A7B8Z4</accession>
<comment type="similarity">
    <text evidence="1 2">Belongs to the UPF0145 family.</text>
</comment>
<organism evidence="3 4">
    <name type="scientific">Schaalia dentiphila ATCC 17982</name>
    <dbReference type="NCBI Taxonomy" id="411466"/>
    <lineage>
        <taxon>Bacteria</taxon>
        <taxon>Bacillati</taxon>
        <taxon>Actinomycetota</taxon>
        <taxon>Actinomycetes</taxon>
        <taxon>Actinomycetales</taxon>
        <taxon>Actinomycetaceae</taxon>
        <taxon>Schaalia</taxon>
        <taxon>Schaalia dentiphila</taxon>
    </lineage>
</organism>
<evidence type="ECO:0000256" key="1">
    <source>
        <dbReference type="ARBA" id="ARBA00010751"/>
    </source>
</evidence>
<dbReference type="SUPFAM" id="SSF117782">
    <property type="entry name" value="YbjQ-like"/>
    <property type="match status" value="1"/>
</dbReference>
<dbReference type="EMBL" id="AAYI02000004">
    <property type="protein sequence ID" value="EDN79668.1"/>
    <property type="molecule type" value="Genomic_DNA"/>
</dbReference>
<dbReference type="Pfam" id="PF01906">
    <property type="entry name" value="YbjQ_1"/>
    <property type="match status" value="1"/>
</dbReference>
<sequence>MMLVVTTPTVEGAPVKQYIGMVSGEAISGVNMFKDFGANLSNMFGGRASQYEEEIGGASATAVNEMCARAQAMGANAVVGVKVDYFTAGTNNGMLAAIATGTAVIL</sequence>
<reference evidence="3" key="1">
    <citation type="submission" date="2007-04" db="EMBL/GenBank/DDBJ databases">
        <authorList>
            <person name="Fulton L."/>
            <person name="Clifton S."/>
            <person name="Fulton B."/>
            <person name="Xu J."/>
            <person name="Minx P."/>
            <person name="Pepin K.H."/>
            <person name="Johnson M."/>
            <person name="Thiruvilangam P."/>
            <person name="Bhonagiri V."/>
            <person name="Nash W.E."/>
            <person name="Mardis E.R."/>
            <person name="Wilson R.K."/>
        </authorList>
    </citation>
    <scope>NUCLEOTIDE SEQUENCE [LARGE SCALE GENOMIC DNA]</scope>
    <source>
        <strain evidence="3">ATCC 17982</strain>
    </source>
</reference>
<dbReference type="PANTHER" id="PTHR34068:SF1">
    <property type="entry name" value="UPF0145 PROTEIN YBJQ"/>
    <property type="match status" value="1"/>
</dbReference>
<dbReference type="InterPro" id="IPR035439">
    <property type="entry name" value="UPF0145_dom_sf"/>
</dbReference>
<dbReference type="Proteomes" id="UP000003553">
    <property type="component" value="Unassembled WGS sequence"/>
</dbReference>
<dbReference type="Gene3D" id="3.30.110.70">
    <property type="entry name" value="Hypothetical protein apc22750. Chain B"/>
    <property type="match status" value="1"/>
</dbReference>
<dbReference type="AlphaFoldDB" id="A7B8Z4"/>
<reference evidence="3" key="2">
    <citation type="submission" date="2015-05" db="EMBL/GenBank/DDBJ databases">
        <title>Draft genome sequence of Actinomyces odontolyticus (ATCC 17982).</title>
        <authorList>
            <person name="Sudarsanam P."/>
            <person name="Ley R."/>
            <person name="Guruge J."/>
            <person name="Turnbaugh P.J."/>
            <person name="Mahowald M."/>
            <person name="Liep D."/>
            <person name="Gordon J."/>
        </authorList>
    </citation>
    <scope>NUCLEOTIDE SEQUENCE</scope>
    <source>
        <strain evidence="3">ATCC 17982</strain>
    </source>
</reference>
<dbReference type="HOGENOM" id="CLU_117144_3_1_11"/>
<evidence type="ECO:0000313" key="4">
    <source>
        <dbReference type="Proteomes" id="UP000003553"/>
    </source>
</evidence>
<evidence type="ECO:0000313" key="3">
    <source>
        <dbReference type="EMBL" id="EDN79668.1"/>
    </source>
</evidence>
<keyword evidence="4" id="KW-1185">Reference proteome</keyword>
<proteinExistence type="inferred from homology"/>
<dbReference type="eggNOG" id="COG0393">
    <property type="taxonomic scope" value="Bacteria"/>
</dbReference>
<dbReference type="InterPro" id="IPR002765">
    <property type="entry name" value="UPF0145_YbjQ-like"/>
</dbReference>
<protein>
    <recommendedName>
        <fullName evidence="2">UPF0145 protein ACTODO_00094</fullName>
    </recommendedName>
</protein>